<gene>
    <name evidence="4" type="ORF">H9725_01770</name>
</gene>
<evidence type="ECO:0000256" key="1">
    <source>
        <dbReference type="ARBA" id="ARBA00001933"/>
    </source>
</evidence>
<dbReference type="Pfam" id="PF00291">
    <property type="entry name" value="PALP"/>
    <property type="match status" value="1"/>
</dbReference>
<evidence type="ECO:0000259" key="3">
    <source>
        <dbReference type="Pfam" id="PF00291"/>
    </source>
</evidence>
<dbReference type="AlphaFoldDB" id="A0A9D2FF20"/>
<evidence type="ECO:0000256" key="2">
    <source>
        <dbReference type="ARBA" id="ARBA00022898"/>
    </source>
</evidence>
<evidence type="ECO:0000313" key="4">
    <source>
        <dbReference type="EMBL" id="HIZ57308.1"/>
    </source>
</evidence>
<comment type="caution">
    <text evidence="4">The sequence shown here is derived from an EMBL/GenBank/DDBJ whole genome shotgun (WGS) entry which is preliminary data.</text>
</comment>
<feature type="domain" description="Tryptophan synthase beta chain-like PALP" evidence="3">
    <location>
        <begin position="12"/>
        <end position="288"/>
    </location>
</feature>
<dbReference type="Gene3D" id="3.40.50.1100">
    <property type="match status" value="2"/>
</dbReference>
<keyword evidence="2" id="KW-0663">Pyridoxal phosphate</keyword>
<sequence length="303" mass="31482">MELYPNIYRTLAPGPMVELRGYAAACRLPGRLYAYLDCNGPTGTARDGLAEGMLALAAQRKALAPGQTLIEAGSGAFATALALAGRTSGHPVCLAMPDNTPAARQEKLSALGAQLLFSPAREGAAGARALARTWAEKRGWYYTDWLACDDNPEYHRRVTGPAIAEAIVREGQSLVDTVTVGVGSGGTITGVGECVKAWTNDVRMVAVEPYECQALSGGLLGPHNIPDMGFGLVPDNYNPYVVDKIAAVASADALRAARTVLLTDAIPASASGGAALAAAARFLAEGRSRAALCLIPGRTSILE</sequence>
<dbReference type="SUPFAM" id="SSF53686">
    <property type="entry name" value="Tryptophan synthase beta subunit-like PLP-dependent enzymes"/>
    <property type="match status" value="1"/>
</dbReference>
<organism evidence="4 5">
    <name type="scientific">Candidatus Faecalibacterium gallistercoris</name>
    <dbReference type="NCBI Taxonomy" id="2838579"/>
    <lineage>
        <taxon>Bacteria</taxon>
        <taxon>Bacillati</taxon>
        <taxon>Bacillota</taxon>
        <taxon>Clostridia</taxon>
        <taxon>Eubacteriales</taxon>
        <taxon>Oscillospiraceae</taxon>
        <taxon>Faecalibacterium</taxon>
    </lineage>
</organism>
<proteinExistence type="predicted"/>
<reference evidence="4" key="2">
    <citation type="submission" date="2021-04" db="EMBL/GenBank/DDBJ databases">
        <authorList>
            <person name="Gilroy R."/>
        </authorList>
    </citation>
    <scope>NUCLEOTIDE SEQUENCE</scope>
    <source>
        <strain evidence="4">ChiBcec16-3735</strain>
    </source>
</reference>
<evidence type="ECO:0000313" key="5">
    <source>
        <dbReference type="Proteomes" id="UP000824065"/>
    </source>
</evidence>
<dbReference type="PANTHER" id="PTHR10314">
    <property type="entry name" value="CYSTATHIONINE BETA-SYNTHASE"/>
    <property type="match status" value="1"/>
</dbReference>
<dbReference type="InterPro" id="IPR050214">
    <property type="entry name" value="Cys_Synth/Cystath_Beta-Synth"/>
</dbReference>
<name>A0A9D2FF20_9FIRM</name>
<reference evidence="4" key="1">
    <citation type="journal article" date="2021" name="PeerJ">
        <title>Extensive microbial diversity within the chicken gut microbiome revealed by metagenomics and culture.</title>
        <authorList>
            <person name="Gilroy R."/>
            <person name="Ravi A."/>
            <person name="Getino M."/>
            <person name="Pursley I."/>
            <person name="Horton D.L."/>
            <person name="Alikhan N.F."/>
            <person name="Baker D."/>
            <person name="Gharbi K."/>
            <person name="Hall N."/>
            <person name="Watson M."/>
            <person name="Adriaenssens E.M."/>
            <person name="Foster-Nyarko E."/>
            <person name="Jarju S."/>
            <person name="Secka A."/>
            <person name="Antonio M."/>
            <person name="Oren A."/>
            <person name="Chaudhuri R.R."/>
            <person name="La Ragione R."/>
            <person name="Hildebrand F."/>
            <person name="Pallen M.J."/>
        </authorList>
    </citation>
    <scope>NUCLEOTIDE SEQUENCE</scope>
    <source>
        <strain evidence="4">ChiBcec16-3735</strain>
    </source>
</reference>
<dbReference type="Proteomes" id="UP000824065">
    <property type="component" value="Unassembled WGS sequence"/>
</dbReference>
<protein>
    <submittedName>
        <fullName evidence="4">Pyridoxal-phosphate dependent enzyme</fullName>
    </submittedName>
</protein>
<dbReference type="InterPro" id="IPR036052">
    <property type="entry name" value="TrpB-like_PALP_sf"/>
</dbReference>
<dbReference type="GO" id="GO:1901605">
    <property type="term" value="P:alpha-amino acid metabolic process"/>
    <property type="evidence" value="ECO:0007669"/>
    <property type="project" value="UniProtKB-ARBA"/>
</dbReference>
<comment type="cofactor">
    <cofactor evidence="1">
        <name>pyridoxal 5'-phosphate</name>
        <dbReference type="ChEBI" id="CHEBI:597326"/>
    </cofactor>
</comment>
<accession>A0A9D2FF20</accession>
<dbReference type="InterPro" id="IPR001926">
    <property type="entry name" value="TrpB-like_PALP"/>
</dbReference>
<dbReference type="EMBL" id="DXBJ01000011">
    <property type="protein sequence ID" value="HIZ57308.1"/>
    <property type="molecule type" value="Genomic_DNA"/>
</dbReference>